<evidence type="ECO:0000313" key="3">
    <source>
        <dbReference type="EMBL" id="OHA57666.1"/>
    </source>
</evidence>
<evidence type="ECO:0000256" key="2">
    <source>
        <dbReference type="SAM" id="Phobius"/>
    </source>
</evidence>
<protein>
    <recommendedName>
        <fullName evidence="5">DUF11 domain-containing protein</fullName>
    </recommendedName>
</protein>
<feature type="transmembrane region" description="Helical" evidence="2">
    <location>
        <begin position="67"/>
        <end position="91"/>
    </location>
</feature>
<name>A0A1G2QAQ5_9BACT</name>
<accession>A0A1G2QAQ5</accession>
<evidence type="ECO:0008006" key="5">
    <source>
        <dbReference type="Google" id="ProtNLM"/>
    </source>
</evidence>
<keyword evidence="2" id="KW-0812">Transmembrane</keyword>
<sequence length="645" mass="69770">MADNQPFPPEDDGLGDLNRELYERGAAPRHVHHSNLTPRSEEVKRDWGSRSAPAKSLHHRRFFSLSVLSKVFVAAAAFFILSLVAAGFLLFRGSNIVSNTNIDINLTGPLTVKSGGDFDLGIAITNKNRTDLETVDLVINFPEGTRDPLDVGKDLSRFRRALGEIKSGQTKVEGIQAILFGQEKTKLEIEILLEYRLRGSDAIFEKSKIYEVQVADSPVSINFDVPETVNAGREIELGIEVLSNSPTVLSDLVLAVVWPPGFVPKRSSIIPTGNNQTAIWQLGDFPPGGRRTITVVGELVGQDAELKSFQVRVGLLKSGSPDELAVIYTDTVKTIQVERPFVGLAMTINDSSASEPSANLGQTVQTVIDWGNNLPVPVTNGTVSLSLKGQALRESSVTVQNGAYSSTEDVIVWDQVSVPALARLDPGDRGTLQASFASLPFSAGSAIRNPYIDLVLTFRGERQESGRQGELVETVIKRTLKLAAAFQAAGAATYYNGPFANTGSLPPKVDTPTTYTIIWQLATGGNDVREAQMFATVPRGVRWLGEAAPSTEKLVYDDTNRILTWEAGYLPAGSRGEPRSREVAFQVELIPSANQAGNEANLLENIRAVAIDTFTGEAINRALNNLTTILSTDANFNASNGIIVQ</sequence>
<dbReference type="STRING" id="1802435.A2114_01890"/>
<dbReference type="AlphaFoldDB" id="A0A1G2QAQ5"/>
<keyword evidence="2" id="KW-1133">Transmembrane helix</keyword>
<keyword evidence="2" id="KW-0472">Membrane</keyword>
<reference evidence="3 4" key="1">
    <citation type="journal article" date="2016" name="Nat. Commun.">
        <title>Thousands of microbial genomes shed light on interconnected biogeochemical processes in an aquifer system.</title>
        <authorList>
            <person name="Anantharaman K."/>
            <person name="Brown C.T."/>
            <person name="Hug L.A."/>
            <person name="Sharon I."/>
            <person name="Castelle C.J."/>
            <person name="Probst A.J."/>
            <person name="Thomas B.C."/>
            <person name="Singh A."/>
            <person name="Wilkins M.J."/>
            <person name="Karaoz U."/>
            <person name="Brodie E.L."/>
            <person name="Williams K.H."/>
            <person name="Hubbard S.S."/>
            <person name="Banfield J.F."/>
        </authorList>
    </citation>
    <scope>NUCLEOTIDE SEQUENCE [LARGE SCALE GENOMIC DNA]</scope>
</reference>
<comment type="caution">
    <text evidence="3">The sequence shown here is derived from an EMBL/GenBank/DDBJ whole genome shotgun (WGS) entry which is preliminary data.</text>
</comment>
<evidence type="ECO:0000313" key="4">
    <source>
        <dbReference type="Proteomes" id="UP000176494"/>
    </source>
</evidence>
<evidence type="ECO:0000256" key="1">
    <source>
        <dbReference type="SAM" id="MobiDB-lite"/>
    </source>
</evidence>
<gene>
    <name evidence="3" type="ORF">A2114_01890</name>
</gene>
<feature type="region of interest" description="Disordered" evidence="1">
    <location>
        <begin position="28"/>
        <end position="47"/>
    </location>
</feature>
<organism evidence="3 4">
    <name type="scientific">Candidatus Vogelbacteria bacterium GWA1_51_14</name>
    <dbReference type="NCBI Taxonomy" id="1802435"/>
    <lineage>
        <taxon>Bacteria</taxon>
        <taxon>Candidatus Vogeliibacteriota</taxon>
    </lineage>
</organism>
<dbReference type="EMBL" id="MHTG01000009">
    <property type="protein sequence ID" value="OHA57666.1"/>
    <property type="molecule type" value="Genomic_DNA"/>
</dbReference>
<dbReference type="Proteomes" id="UP000176494">
    <property type="component" value="Unassembled WGS sequence"/>
</dbReference>
<proteinExistence type="predicted"/>